<accession>A0ABT7YXN3</accession>
<organism evidence="1 2">
    <name type="scientific">Glycomyces tritici</name>
    <dbReference type="NCBI Taxonomy" id="2665176"/>
    <lineage>
        <taxon>Bacteria</taxon>
        <taxon>Bacillati</taxon>
        <taxon>Actinomycetota</taxon>
        <taxon>Actinomycetes</taxon>
        <taxon>Glycomycetales</taxon>
        <taxon>Glycomycetaceae</taxon>
        <taxon>Glycomyces</taxon>
    </lineage>
</organism>
<evidence type="ECO:0000313" key="2">
    <source>
        <dbReference type="Proteomes" id="UP001171902"/>
    </source>
</evidence>
<reference evidence="1" key="1">
    <citation type="submission" date="2023-06" db="EMBL/GenBank/DDBJ databases">
        <title>Gycomyces niveus sp.nov., a novel actinomycete isolated from soil in Shouguang.</title>
        <authorList>
            <person name="Yang X."/>
            <person name="Zhao J."/>
        </authorList>
    </citation>
    <scope>NUCLEOTIDE SEQUENCE</scope>
    <source>
        <strain evidence="1">NEAU C2</strain>
    </source>
</reference>
<sequence length="169" mass="18988">MQQHRDRLTSAPHLGVAYLGQALVNRSQLIAKPPHLDFEPALRPFRIPDQIEQRGKLNERSTRPLPGRADCRAANAARRSAHLSALIAVDGHRIAMTWLPLTGSVLVDFVDVESKRIGTVVMRESGPGFVAQPGHSNWLRYEERKTRLLCAAARRREVVAFEWQTNPCP</sequence>
<dbReference type="EMBL" id="JAUEMJ010000013">
    <property type="protein sequence ID" value="MDN3243415.1"/>
    <property type="molecule type" value="Genomic_DNA"/>
</dbReference>
<protein>
    <submittedName>
        <fullName evidence="1">Uncharacterized protein</fullName>
    </submittedName>
</protein>
<name>A0ABT7YXN3_9ACTN</name>
<dbReference type="RefSeq" id="WP_289959817.1">
    <property type="nucleotide sequence ID" value="NZ_JAUEMJ010000013.1"/>
</dbReference>
<keyword evidence="2" id="KW-1185">Reference proteome</keyword>
<proteinExistence type="predicted"/>
<gene>
    <name evidence="1" type="ORF">QWI33_27120</name>
</gene>
<comment type="caution">
    <text evidence="1">The sequence shown here is derived from an EMBL/GenBank/DDBJ whole genome shotgun (WGS) entry which is preliminary data.</text>
</comment>
<dbReference type="Proteomes" id="UP001171902">
    <property type="component" value="Unassembled WGS sequence"/>
</dbReference>
<evidence type="ECO:0000313" key="1">
    <source>
        <dbReference type="EMBL" id="MDN3243415.1"/>
    </source>
</evidence>